<accession>A0A2R5F4C8</accession>
<dbReference type="AlphaFoldDB" id="A0A2R5F4C8"/>
<name>A0A2R5F4C8_9PROT</name>
<dbReference type="Proteomes" id="UP000245081">
    <property type="component" value="Unassembled WGS sequence"/>
</dbReference>
<keyword evidence="1" id="KW-0812">Transmembrane</keyword>
<organism evidence="2 3">
    <name type="scientific">Novimethylophilus kurashikiensis</name>
    <dbReference type="NCBI Taxonomy" id="1825523"/>
    <lineage>
        <taxon>Bacteria</taxon>
        <taxon>Pseudomonadati</taxon>
        <taxon>Pseudomonadota</taxon>
        <taxon>Betaproteobacteria</taxon>
        <taxon>Nitrosomonadales</taxon>
        <taxon>Methylophilaceae</taxon>
        <taxon>Novimethylophilus</taxon>
    </lineage>
</organism>
<reference evidence="2 3" key="1">
    <citation type="journal article" date="2018" name="Environ. Microbiol.">
        <title>Isolation and genomic characterization of Novimethylophilus kurashikiensis gen. nov. sp. nov., a new lanthanide-dependent methylotrophic species of Methylophilaceae.</title>
        <authorList>
            <person name="Lv H."/>
            <person name="Sahin N."/>
            <person name="Tani A."/>
        </authorList>
    </citation>
    <scope>NUCLEOTIDE SEQUENCE [LARGE SCALE GENOMIC DNA]</scope>
    <source>
        <strain evidence="2 3">La2-4</strain>
    </source>
</reference>
<dbReference type="NCBIfam" id="NF045611">
    <property type="entry name" value="small_CydP"/>
    <property type="match status" value="1"/>
</dbReference>
<feature type="transmembrane region" description="Helical" evidence="1">
    <location>
        <begin position="21"/>
        <end position="41"/>
    </location>
</feature>
<evidence type="ECO:0000313" key="3">
    <source>
        <dbReference type="Proteomes" id="UP000245081"/>
    </source>
</evidence>
<keyword evidence="1" id="KW-1133">Transmembrane helix</keyword>
<dbReference type="InterPro" id="IPR054636">
    <property type="entry name" value="CydP"/>
</dbReference>
<gene>
    <name evidence="2" type="ORF">NMK_0623</name>
</gene>
<keyword evidence="3" id="KW-1185">Reference proteome</keyword>
<dbReference type="EMBL" id="BDOQ01000002">
    <property type="protein sequence ID" value="GBG13085.1"/>
    <property type="molecule type" value="Genomic_DNA"/>
</dbReference>
<protein>
    <submittedName>
        <fullName evidence="2">Uncharacterized protein</fullName>
    </submittedName>
</protein>
<comment type="caution">
    <text evidence="2">The sequence shown here is derived from an EMBL/GenBank/DDBJ whole genome shotgun (WGS) entry which is preliminary data.</text>
</comment>
<dbReference type="RefSeq" id="WP_109014292.1">
    <property type="nucleotide sequence ID" value="NZ_BDOQ01000002.1"/>
</dbReference>
<evidence type="ECO:0000256" key="1">
    <source>
        <dbReference type="SAM" id="Phobius"/>
    </source>
</evidence>
<keyword evidence="1" id="KW-0472">Membrane</keyword>
<sequence>MRTAFWQRAISSLKNRTSLKRDIAVLLVVKLILMVGIWALWFSHPMPKDASAENTARMLLNKK</sequence>
<proteinExistence type="predicted"/>
<evidence type="ECO:0000313" key="2">
    <source>
        <dbReference type="EMBL" id="GBG13085.1"/>
    </source>
</evidence>